<keyword evidence="2" id="KW-0472">Membrane</keyword>
<name>A0A8H3G2T3_9LECA</name>
<comment type="caution">
    <text evidence="3">The sequence shown here is derived from an EMBL/GenBank/DDBJ whole genome shotgun (WGS) entry which is preliminary data.</text>
</comment>
<dbReference type="EMBL" id="CAJPDR010000320">
    <property type="protein sequence ID" value="CAF9932113.1"/>
    <property type="molecule type" value="Genomic_DNA"/>
</dbReference>
<dbReference type="Proteomes" id="UP000664203">
    <property type="component" value="Unassembled WGS sequence"/>
</dbReference>
<dbReference type="PANTHER" id="PTHR37048:SF2">
    <property type="entry name" value="QUESTIONABLE PROTEIN"/>
    <property type="match status" value="1"/>
</dbReference>
<gene>
    <name evidence="3" type="ORF">ALECFALPRED_005216</name>
</gene>
<evidence type="ECO:0000256" key="2">
    <source>
        <dbReference type="SAM" id="Phobius"/>
    </source>
</evidence>
<proteinExistence type="predicted"/>
<accession>A0A8H3G2T3</accession>
<dbReference type="OrthoDB" id="3537171at2759"/>
<feature type="transmembrane region" description="Helical" evidence="2">
    <location>
        <begin position="201"/>
        <end position="221"/>
    </location>
</feature>
<keyword evidence="4" id="KW-1185">Reference proteome</keyword>
<dbReference type="AlphaFoldDB" id="A0A8H3G2T3"/>
<evidence type="ECO:0000256" key="1">
    <source>
        <dbReference type="SAM" id="MobiDB-lite"/>
    </source>
</evidence>
<keyword evidence="2" id="KW-0812">Transmembrane</keyword>
<feature type="region of interest" description="Disordered" evidence="1">
    <location>
        <begin position="168"/>
        <end position="190"/>
    </location>
</feature>
<reference evidence="3" key="1">
    <citation type="submission" date="2021-03" db="EMBL/GenBank/DDBJ databases">
        <authorList>
            <person name="Tagirdzhanova G."/>
        </authorList>
    </citation>
    <scope>NUCLEOTIDE SEQUENCE</scope>
</reference>
<feature type="compositionally biased region" description="Basic residues" evidence="1">
    <location>
        <begin position="170"/>
        <end position="182"/>
    </location>
</feature>
<evidence type="ECO:0000313" key="3">
    <source>
        <dbReference type="EMBL" id="CAF9932113.1"/>
    </source>
</evidence>
<evidence type="ECO:0000313" key="4">
    <source>
        <dbReference type="Proteomes" id="UP000664203"/>
    </source>
</evidence>
<dbReference type="PANTHER" id="PTHR37048">
    <property type="entry name" value="QUESTIONABLE PROTEIN"/>
    <property type="match status" value="1"/>
</dbReference>
<organism evidence="3 4">
    <name type="scientific">Alectoria fallacina</name>
    <dbReference type="NCBI Taxonomy" id="1903189"/>
    <lineage>
        <taxon>Eukaryota</taxon>
        <taxon>Fungi</taxon>
        <taxon>Dikarya</taxon>
        <taxon>Ascomycota</taxon>
        <taxon>Pezizomycotina</taxon>
        <taxon>Lecanoromycetes</taxon>
        <taxon>OSLEUM clade</taxon>
        <taxon>Lecanoromycetidae</taxon>
        <taxon>Lecanorales</taxon>
        <taxon>Lecanorineae</taxon>
        <taxon>Parmeliaceae</taxon>
        <taxon>Alectoria</taxon>
    </lineage>
</organism>
<keyword evidence="2" id="KW-1133">Transmembrane helix</keyword>
<sequence>MISPLRKSSRATEGLLPGQISYLKKRAECDEVELLRTNISDGCFGHLVLIISTDSRKAQSEALILTSFGGKTLEERHPHNRRIRRFHLPIAPAPRHPDNGILLELDGDLRLPKETYVKTELSYTIPWSMLRVNYRDLQSRKVLELKPRSFAQLLQYADARVSAEPELPKRRFTPPRVSHRSSHGTQGPVAPDLTSTLRNMVVVFLIMFVIYVALAYLRYLLDRITHW</sequence>
<protein>
    <submittedName>
        <fullName evidence="3">Uncharacterized protein</fullName>
    </submittedName>
</protein>